<organism evidence="2 3">
    <name type="scientific">Segatella baroniae F0067</name>
    <dbReference type="NCBI Taxonomy" id="1115809"/>
    <lineage>
        <taxon>Bacteria</taxon>
        <taxon>Pseudomonadati</taxon>
        <taxon>Bacteroidota</taxon>
        <taxon>Bacteroidia</taxon>
        <taxon>Bacteroidales</taxon>
        <taxon>Prevotellaceae</taxon>
        <taxon>Segatella</taxon>
    </lineage>
</organism>
<dbReference type="Pfam" id="PF11307">
    <property type="entry name" value="DUF3109"/>
    <property type="match status" value="1"/>
</dbReference>
<evidence type="ECO:0000313" key="3">
    <source>
        <dbReference type="Proteomes" id="UP000016648"/>
    </source>
</evidence>
<keyword evidence="3" id="KW-1185">Reference proteome</keyword>
<dbReference type="Proteomes" id="UP000016648">
    <property type="component" value="Unassembled WGS sequence"/>
</dbReference>
<evidence type="ECO:0000313" key="2">
    <source>
        <dbReference type="EMBL" id="ERK40214.1"/>
    </source>
</evidence>
<comment type="caution">
    <text evidence="2">The sequence shown here is derived from an EMBL/GenBank/DDBJ whole genome shotgun (WGS) entry which is preliminary data.</text>
</comment>
<proteinExistence type="inferred from homology"/>
<dbReference type="EMBL" id="AWEY01000007">
    <property type="protein sequence ID" value="ERK40214.1"/>
    <property type="molecule type" value="Genomic_DNA"/>
</dbReference>
<dbReference type="InterPro" id="IPR021458">
    <property type="entry name" value="Rv0495c"/>
</dbReference>
<comment type="similarity">
    <text evidence="1">Belongs to the Rv0495c family.</text>
</comment>
<evidence type="ECO:0000256" key="1">
    <source>
        <dbReference type="ARBA" id="ARBA00093770"/>
    </source>
</evidence>
<accession>U2P928</accession>
<dbReference type="PATRIC" id="fig|1115809.3.peg.359"/>
<protein>
    <submittedName>
        <fullName evidence="2">PF11307 family protein</fullName>
    </submittedName>
</protein>
<gene>
    <name evidence="2" type="ORF">HMPREF9135_0540</name>
</gene>
<reference evidence="2 3" key="1">
    <citation type="submission" date="2013-08" db="EMBL/GenBank/DDBJ databases">
        <authorList>
            <person name="Durkin A.S."/>
            <person name="Haft D.R."/>
            <person name="McCorrison J."/>
            <person name="Torralba M."/>
            <person name="Gillis M."/>
            <person name="Haft D.H."/>
            <person name="Methe B."/>
            <person name="Sutton G."/>
            <person name="Nelson K.E."/>
        </authorList>
    </citation>
    <scope>NUCLEOTIDE SEQUENCE [LARGE SCALE GENOMIC DNA]</scope>
    <source>
        <strain evidence="2 3">F0067</strain>
    </source>
</reference>
<sequence length="250" mass="27119">MVALQVGVRTSGRADRLQVDNLSVGGNGADSPFSSYHVKMNQDELHILQVGDVLVSPDIITEKFCCDLAKCKGKCCIEGDAGAPVTLDEIGAIEDSLDAVWPRMGASAQAVVDRQGVAYADREGDIVTSIVGGRDCVFTEYKDLTLDDGTVVRDCCLCALECAFREGMTAFVKPISCALYPIRVKEFGHGLTGINYHRWDICKDAVARGRAIGMPVYKFLAGPLKRRFGEAWYKELCEVAEEVLKQTAGA</sequence>
<dbReference type="AlphaFoldDB" id="U2P928"/>
<name>U2P928_9BACT</name>